<evidence type="ECO:0000313" key="3">
    <source>
        <dbReference type="EMBL" id="QGY42989.1"/>
    </source>
</evidence>
<name>A0A6I6JPC2_9BACT</name>
<evidence type="ECO:0000259" key="2">
    <source>
        <dbReference type="Pfam" id="PF18962"/>
    </source>
</evidence>
<dbReference type="NCBIfam" id="TIGR04183">
    <property type="entry name" value="Por_Secre_tail"/>
    <property type="match status" value="1"/>
</dbReference>
<evidence type="ECO:0000256" key="1">
    <source>
        <dbReference type="SAM" id="SignalP"/>
    </source>
</evidence>
<accession>A0A6I6JPC2</accession>
<feature type="domain" description="Secretion system C-terminal sorting" evidence="2">
    <location>
        <begin position="85"/>
        <end position="153"/>
    </location>
</feature>
<evidence type="ECO:0000313" key="4">
    <source>
        <dbReference type="Proteomes" id="UP000428260"/>
    </source>
</evidence>
<dbReference type="KEGG" id="mcos:GM418_04745"/>
<dbReference type="Pfam" id="PF18962">
    <property type="entry name" value="Por_Secre_tail"/>
    <property type="match status" value="1"/>
</dbReference>
<dbReference type="AlphaFoldDB" id="A0A6I6JPC2"/>
<organism evidence="3 4">
    <name type="scientific">Maribellus comscasis</name>
    <dbReference type="NCBI Taxonomy" id="2681766"/>
    <lineage>
        <taxon>Bacteria</taxon>
        <taxon>Pseudomonadati</taxon>
        <taxon>Bacteroidota</taxon>
        <taxon>Bacteroidia</taxon>
        <taxon>Marinilabiliales</taxon>
        <taxon>Prolixibacteraceae</taxon>
        <taxon>Maribellus</taxon>
    </lineage>
</organism>
<sequence length="158" mass="17796">MRKSEVCIIIIFLCLFSGVKAQEVVATAGNSFTNNNLQLNWTLGESVISTLSNQNTVLTQGFHQSKIIVTAVDEFPELSFDISAYPNPTSNHLKVKIEKTGQQDLFYTLYSLDGRIMAQKQIETSVSEIPMYSYVSATYLLKVFNKNNVLKTFKIIKK</sequence>
<proteinExistence type="predicted"/>
<dbReference type="Proteomes" id="UP000428260">
    <property type="component" value="Chromosome"/>
</dbReference>
<dbReference type="RefSeq" id="WP_158863671.1">
    <property type="nucleotide sequence ID" value="NZ_CP046401.1"/>
</dbReference>
<gene>
    <name evidence="3" type="ORF">GM418_04745</name>
</gene>
<dbReference type="InterPro" id="IPR026444">
    <property type="entry name" value="Secre_tail"/>
</dbReference>
<protein>
    <submittedName>
        <fullName evidence="3">T9SS type A sorting domain-containing protein</fullName>
    </submittedName>
</protein>
<keyword evidence="4" id="KW-1185">Reference proteome</keyword>
<feature type="signal peptide" evidence="1">
    <location>
        <begin position="1"/>
        <end position="21"/>
    </location>
</feature>
<reference evidence="3 4" key="1">
    <citation type="submission" date="2019-11" db="EMBL/GenBank/DDBJ databases">
        <authorList>
            <person name="Zheng R.K."/>
            <person name="Sun C.M."/>
        </authorList>
    </citation>
    <scope>NUCLEOTIDE SEQUENCE [LARGE SCALE GENOMIC DNA]</scope>
    <source>
        <strain evidence="3 4">WC007</strain>
    </source>
</reference>
<dbReference type="EMBL" id="CP046401">
    <property type="protein sequence ID" value="QGY42989.1"/>
    <property type="molecule type" value="Genomic_DNA"/>
</dbReference>
<feature type="chain" id="PRO_5026246559" evidence="1">
    <location>
        <begin position="22"/>
        <end position="158"/>
    </location>
</feature>
<keyword evidence="1" id="KW-0732">Signal</keyword>